<dbReference type="InterPro" id="IPR036271">
    <property type="entry name" value="Tet_transcr_reg_TetR-rel_C_sf"/>
</dbReference>
<comment type="caution">
    <text evidence="6">The sequence shown here is derived from an EMBL/GenBank/DDBJ whole genome shotgun (WGS) entry which is preliminary data.</text>
</comment>
<dbReference type="SUPFAM" id="SSF48498">
    <property type="entry name" value="Tetracyclin repressor-like, C-terminal domain"/>
    <property type="match status" value="1"/>
</dbReference>
<dbReference type="Gene3D" id="1.10.357.10">
    <property type="entry name" value="Tetracycline Repressor, domain 2"/>
    <property type="match status" value="1"/>
</dbReference>
<dbReference type="InterPro" id="IPR009057">
    <property type="entry name" value="Homeodomain-like_sf"/>
</dbReference>
<name>A0ABU8YFA8_9MICO</name>
<reference evidence="6 7" key="1">
    <citation type="submission" date="2024-03" db="EMBL/GenBank/DDBJ databases">
        <title>Whole genomes of four grape xylem sap localized bacterial endophytes.</title>
        <authorList>
            <person name="Kumar G."/>
            <person name="Savka M.A."/>
        </authorList>
    </citation>
    <scope>NUCLEOTIDE SEQUENCE [LARGE SCALE GENOMIC DNA]</scope>
    <source>
        <strain evidence="6 7">RIT_GXS8</strain>
    </source>
</reference>
<accession>A0ABU8YFA8</accession>
<keyword evidence="2 4" id="KW-0238">DNA-binding</keyword>
<feature type="domain" description="HTH tetR-type" evidence="5">
    <location>
        <begin position="11"/>
        <end position="71"/>
    </location>
</feature>
<sequence>MTETSRDARRAQTAERIREAARQQFGANGYEGTTIRSIAAAAGIDPSLVMQHFGSKAALFATAVQLPAVSDGGGERAAADHLLDVLGIRFDALPAETAALVRSMLTVPEAADTMRGYLDERVENLARSLDGDDARLRALLTVSGILGITITQHFLRLSAFEGASHEDLLSAARGWVESLTTGSHPAESGAPQ</sequence>
<organism evidence="6 7">
    <name type="scientific">Curtobacterium citreum</name>
    <dbReference type="NCBI Taxonomy" id="2036"/>
    <lineage>
        <taxon>Bacteria</taxon>
        <taxon>Bacillati</taxon>
        <taxon>Actinomycetota</taxon>
        <taxon>Actinomycetes</taxon>
        <taxon>Micrococcales</taxon>
        <taxon>Microbacteriaceae</taxon>
        <taxon>Curtobacterium</taxon>
    </lineage>
</organism>
<proteinExistence type="predicted"/>
<evidence type="ECO:0000313" key="7">
    <source>
        <dbReference type="Proteomes" id="UP001370299"/>
    </source>
</evidence>
<feature type="DNA-binding region" description="H-T-H motif" evidence="4">
    <location>
        <begin position="34"/>
        <end position="53"/>
    </location>
</feature>
<evidence type="ECO:0000256" key="3">
    <source>
        <dbReference type="ARBA" id="ARBA00023163"/>
    </source>
</evidence>
<evidence type="ECO:0000256" key="4">
    <source>
        <dbReference type="PROSITE-ProRule" id="PRU00335"/>
    </source>
</evidence>
<dbReference type="Pfam" id="PF17920">
    <property type="entry name" value="TetR_C_16"/>
    <property type="match status" value="1"/>
</dbReference>
<dbReference type="PRINTS" id="PR00455">
    <property type="entry name" value="HTHTETR"/>
</dbReference>
<dbReference type="RefSeq" id="WP_340196263.1">
    <property type="nucleotide sequence ID" value="NZ_JBBKAP010000021.1"/>
</dbReference>
<dbReference type="PANTHER" id="PTHR30055">
    <property type="entry name" value="HTH-TYPE TRANSCRIPTIONAL REGULATOR RUTR"/>
    <property type="match status" value="1"/>
</dbReference>
<dbReference type="PROSITE" id="PS50977">
    <property type="entry name" value="HTH_TETR_2"/>
    <property type="match status" value="1"/>
</dbReference>
<evidence type="ECO:0000256" key="2">
    <source>
        <dbReference type="ARBA" id="ARBA00023125"/>
    </source>
</evidence>
<dbReference type="EMBL" id="JBBLYY010000078">
    <property type="protein sequence ID" value="MEK0173240.1"/>
    <property type="molecule type" value="Genomic_DNA"/>
</dbReference>
<dbReference type="Pfam" id="PF00440">
    <property type="entry name" value="TetR_N"/>
    <property type="match status" value="1"/>
</dbReference>
<evidence type="ECO:0000256" key="1">
    <source>
        <dbReference type="ARBA" id="ARBA00023015"/>
    </source>
</evidence>
<protein>
    <submittedName>
        <fullName evidence="6">TetR family transcriptional regulator</fullName>
    </submittedName>
</protein>
<dbReference type="InterPro" id="IPR041678">
    <property type="entry name" value="TetR_C_16"/>
</dbReference>
<dbReference type="InterPro" id="IPR001647">
    <property type="entry name" value="HTH_TetR"/>
</dbReference>
<evidence type="ECO:0000259" key="5">
    <source>
        <dbReference type="PROSITE" id="PS50977"/>
    </source>
</evidence>
<keyword evidence="1" id="KW-0805">Transcription regulation</keyword>
<dbReference type="Proteomes" id="UP001370299">
    <property type="component" value="Unassembled WGS sequence"/>
</dbReference>
<gene>
    <name evidence="6" type="ORF">WMN62_17325</name>
</gene>
<dbReference type="PANTHER" id="PTHR30055:SF234">
    <property type="entry name" value="HTH-TYPE TRANSCRIPTIONAL REGULATOR BETI"/>
    <property type="match status" value="1"/>
</dbReference>
<dbReference type="InterPro" id="IPR050109">
    <property type="entry name" value="HTH-type_TetR-like_transc_reg"/>
</dbReference>
<evidence type="ECO:0000313" key="6">
    <source>
        <dbReference type="EMBL" id="MEK0173240.1"/>
    </source>
</evidence>
<dbReference type="Gene3D" id="1.10.10.60">
    <property type="entry name" value="Homeodomain-like"/>
    <property type="match status" value="1"/>
</dbReference>
<keyword evidence="7" id="KW-1185">Reference proteome</keyword>
<keyword evidence="3" id="KW-0804">Transcription</keyword>
<dbReference type="SUPFAM" id="SSF46689">
    <property type="entry name" value="Homeodomain-like"/>
    <property type="match status" value="1"/>
</dbReference>